<dbReference type="InterPro" id="IPR051607">
    <property type="entry name" value="Metallo-dep_hydrolases"/>
</dbReference>
<sequence length="427" mass="47006">MQHLAPDYLYTPQGFQANQVISISDDGYINAIREREPETSITEELPGIALLPGFVNAHSHAFQRALRGRTHHARSARDTFWTWRQAMYDEAQRLTPDSIYQVALQTYREMLAAGYTSVGEFHYVHHQPNGVPYEEANSMAEAVIQAGRDAGIRVVLLLTAYARGDFQQPPSPMQRRFCDASLDAYLTRAEALRTSGAALGIAPHSVRAVPETWLHQLAAYSSLHHLPFHIHADEQMAEIEQCQQAHNCTPIELLARNGALDANTTIIHATHANQTEIALLAEHQAHVCVCPTTEGDLGDGIAPYPELIAAHIPLCIGSDSNTRIDPLEELRWAEYSARMRYQSRRILVADEQASPGPLLLSYGTRAGANALGLATGIIAPGMAADFVAIDLHSSSLQGWTPDDLLDTLFFGASSDVFTQTWVLGKRV</sequence>
<dbReference type="InterPro" id="IPR010252">
    <property type="entry name" value="HutF"/>
</dbReference>
<dbReference type="SUPFAM" id="SSF51338">
    <property type="entry name" value="Composite domain of metallo-dependent hydrolases"/>
    <property type="match status" value="1"/>
</dbReference>
<keyword evidence="3" id="KW-0378">Hydrolase</keyword>
<comment type="caution">
    <text evidence="6">The sequence shown here is derived from an EMBL/GenBank/DDBJ whole genome shotgun (WGS) entry which is preliminary data.</text>
</comment>
<dbReference type="EMBL" id="BNJK01000002">
    <property type="protein sequence ID" value="GHO99664.1"/>
    <property type="molecule type" value="Genomic_DNA"/>
</dbReference>
<dbReference type="SUPFAM" id="SSF51556">
    <property type="entry name" value="Metallo-dependent hydrolases"/>
    <property type="match status" value="1"/>
</dbReference>
<evidence type="ECO:0000313" key="7">
    <source>
        <dbReference type="Proteomes" id="UP000597444"/>
    </source>
</evidence>
<dbReference type="PANTHER" id="PTHR11271">
    <property type="entry name" value="GUANINE DEAMINASE"/>
    <property type="match status" value="1"/>
</dbReference>
<dbReference type="Proteomes" id="UP000597444">
    <property type="component" value="Unassembled WGS sequence"/>
</dbReference>
<dbReference type="InterPro" id="IPR006680">
    <property type="entry name" value="Amidohydro-rel"/>
</dbReference>
<comment type="cofactor">
    <cofactor evidence="1">
        <name>Zn(2+)</name>
        <dbReference type="ChEBI" id="CHEBI:29105"/>
    </cofactor>
</comment>
<evidence type="ECO:0000256" key="4">
    <source>
        <dbReference type="ARBA" id="ARBA00022833"/>
    </source>
</evidence>
<dbReference type="NCBIfam" id="TIGR02022">
    <property type="entry name" value="hutF"/>
    <property type="match status" value="1"/>
</dbReference>
<dbReference type="PANTHER" id="PTHR11271:SF48">
    <property type="entry name" value="AMIDOHYDROLASE-RELATED DOMAIN-CONTAINING PROTEIN"/>
    <property type="match status" value="1"/>
</dbReference>
<gene>
    <name evidence="6" type="primary">hutF</name>
    <name evidence="6" type="ORF">KSF_097120</name>
</gene>
<dbReference type="InterPro" id="IPR032466">
    <property type="entry name" value="Metal_Hydrolase"/>
</dbReference>
<dbReference type="RefSeq" id="WP_220210297.1">
    <property type="nucleotide sequence ID" value="NZ_BNJK01000002.1"/>
</dbReference>
<feature type="domain" description="Amidohydrolase-related" evidence="5">
    <location>
        <begin position="50"/>
        <end position="427"/>
    </location>
</feature>
<evidence type="ECO:0000256" key="1">
    <source>
        <dbReference type="ARBA" id="ARBA00001947"/>
    </source>
</evidence>
<evidence type="ECO:0000313" key="6">
    <source>
        <dbReference type="EMBL" id="GHO99664.1"/>
    </source>
</evidence>
<proteinExistence type="predicted"/>
<dbReference type="GO" id="GO:0019239">
    <property type="term" value="F:deaminase activity"/>
    <property type="evidence" value="ECO:0007669"/>
    <property type="project" value="TreeGrafter"/>
</dbReference>
<keyword evidence="2" id="KW-0479">Metal-binding</keyword>
<dbReference type="InterPro" id="IPR011059">
    <property type="entry name" value="Metal-dep_hydrolase_composite"/>
</dbReference>
<accession>A0A8J3IXE7</accession>
<name>A0A8J3IXE7_9CHLR</name>
<keyword evidence="7" id="KW-1185">Reference proteome</keyword>
<keyword evidence="4" id="KW-0862">Zinc</keyword>
<dbReference type="Gene3D" id="2.30.40.10">
    <property type="entry name" value="Urease, subunit C, domain 1"/>
    <property type="match status" value="1"/>
</dbReference>
<dbReference type="Gene3D" id="3.20.20.140">
    <property type="entry name" value="Metal-dependent hydrolases"/>
    <property type="match status" value="1"/>
</dbReference>
<reference evidence="6" key="1">
    <citation type="submission" date="2020-10" db="EMBL/GenBank/DDBJ databases">
        <title>Taxonomic study of unclassified bacteria belonging to the class Ktedonobacteria.</title>
        <authorList>
            <person name="Yabe S."/>
            <person name="Wang C.M."/>
            <person name="Zheng Y."/>
            <person name="Sakai Y."/>
            <person name="Cavaletti L."/>
            <person name="Monciardini P."/>
            <person name="Donadio S."/>
        </authorList>
    </citation>
    <scope>NUCLEOTIDE SEQUENCE</scope>
    <source>
        <strain evidence="6">ID150040</strain>
    </source>
</reference>
<evidence type="ECO:0000256" key="3">
    <source>
        <dbReference type="ARBA" id="ARBA00022801"/>
    </source>
</evidence>
<protein>
    <submittedName>
        <fullName evidence="6">Formimidoylglutamate deiminase</fullName>
    </submittedName>
</protein>
<dbReference type="NCBIfam" id="NF006681">
    <property type="entry name" value="PRK09229.1-2"/>
    <property type="match status" value="1"/>
</dbReference>
<evidence type="ECO:0000259" key="5">
    <source>
        <dbReference type="Pfam" id="PF01979"/>
    </source>
</evidence>
<dbReference type="GO" id="GO:0046872">
    <property type="term" value="F:metal ion binding"/>
    <property type="evidence" value="ECO:0007669"/>
    <property type="project" value="UniProtKB-KW"/>
</dbReference>
<dbReference type="GO" id="GO:0005829">
    <property type="term" value="C:cytosol"/>
    <property type="evidence" value="ECO:0007669"/>
    <property type="project" value="TreeGrafter"/>
</dbReference>
<dbReference type="AlphaFoldDB" id="A0A8J3IXE7"/>
<dbReference type="Pfam" id="PF01979">
    <property type="entry name" value="Amidohydro_1"/>
    <property type="match status" value="1"/>
</dbReference>
<evidence type="ECO:0000256" key="2">
    <source>
        <dbReference type="ARBA" id="ARBA00022723"/>
    </source>
</evidence>
<organism evidence="6 7">
    <name type="scientific">Reticulibacter mediterranei</name>
    <dbReference type="NCBI Taxonomy" id="2778369"/>
    <lineage>
        <taxon>Bacteria</taxon>
        <taxon>Bacillati</taxon>
        <taxon>Chloroflexota</taxon>
        <taxon>Ktedonobacteria</taxon>
        <taxon>Ktedonobacterales</taxon>
        <taxon>Reticulibacteraceae</taxon>
        <taxon>Reticulibacter</taxon>
    </lineage>
</organism>